<protein>
    <submittedName>
        <fullName evidence="2">Uncharacterized protein</fullName>
    </submittedName>
</protein>
<keyword evidence="1" id="KW-0812">Transmembrane</keyword>
<keyword evidence="1" id="KW-0472">Membrane</keyword>
<proteinExistence type="predicted"/>
<geneLocation type="mitochondrion" evidence="2"/>
<dbReference type="AlphaFoldDB" id="A0A1Y0B1E0"/>
<organism evidence="2">
    <name type="scientific">Utricularia reniformis</name>
    <dbReference type="NCBI Taxonomy" id="192314"/>
    <lineage>
        <taxon>Eukaryota</taxon>
        <taxon>Viridiplantae</taxon>
        <taxon>Streptophyta</taxon>
        <taxon>Embryophyta</taxon>
        <taxon>Tracheophyta</taxon>
        <taxon>Spermatophyta</taxon>
        <taxon>Magnoliopsida</taxon>
        <taxon>eudicotyledons</taxon>
        <taxon>Gunneridae</taxon>
        <taxon>Pentapetalae</taxon>
        <taxon>asterids</taxon>
        <taxon>lamiids</taxon>
        <taxon>Lamiales</taxon>
        <taxon>Lentibulariaceae</taxon>
        <taxon>Utricularia</taxon>
    </lineage>
</organism>
<name>A0A1Y0B1E0_9LAMI</name>
<feature type="transmembrane region" description="Helical" evidence="1">
    <location>
        <begin position="32"/>
        <end position="55"/>
    </location>
</feature>
<evidence type="ECO:0000256" key="1">
    <source>
        <dbReference type="SAM" id="Phobius"/>
    </source>
</evidence>
<accession>A0A1Y0B1E0</accession>
<evidence type="ECO:0000313" key="2">
    <source>
        <dbReference type="EMBL" id="ART31266.1"/>
    </source>
</evidence>
<reference evidence="2" key="1">
    <citation type="submission" date="2017-03" db="EMBL/GenBank/DDBJ databases">
        <title>The mitochondrial genome of the carnivorous plant Utricularia reniformis (Lentibulariaceae): structure, comparative analysis and evolutionary landmarks.</title>
        <authorList>
            <person name="Silva S.R."/>
            <person name="Alvarenga D.O."/>
            <person name="Michael T.P."/>
            <person name="Miranda V.F.O."/>
            <person name="Varani A.M."/>
        </authorList>
    </citation>
    <scope>NUCLEOTIDE SEQUENCE</scope>
</reference>
<sequence length="98" mass="11194">MCVCRRGRPPAKLEGLLAECLSLIKTPSLTPFFIAVCLVFTYINIAPLSFMESYARRFIFCKIRFDNHTCVGSAGIYYVFPLWIVKLGSSSLLIQFYR</sequence>
<dbReference type="EMBL" id="KY774314">
    <property type="protein sequence ID" value="ART31266.1"/>
    <property type="molecule type" value="Genomic_DNA"/>
</dbReference>
<keyword evidence="2" id="KW-0496">Mitochondrion</keyword>
<gene>
    <name evidence="2" type="ORF">AEK19_MT1043</name>
</gene>
<feature type="transmembrane region" description="Helical" evidence="1">
    <location>
        <begin position="76"/>
        <end position="97"/>
    </location>
</feature>
<keyword evidence="1" id="KW-1133">Transmembrane helix</keyword>